<evidence type="ECO:0000313" key="3">
    <source>
        <dbReference type="Proteomes" id="UP000270296"/>
    </source>
</evidence>
<evidence type="ECO:0000256" key="1">
    <source>
        <dbReference type="SAM" id="MobiDB-lite"/>
    </source>
</evidence>
<accession>A0A183IZ15</accession>
<reference evidence="2 3" key="2">
    <citation type="submission" date="2018-11" db="EMBL/GenBank/DDBJ databases">
        <authorList>
            <consortium name="Pathogen Informatics"/>
        </authorList>
    </citation>
    <scope>NUCLEOTIDE SEQUENCE [LARGE SCALE GENOMIC DNA]</scope>
</reference>
<protein>
    <submittedName>
        <fullName evidence="2 4">Uncharacterized protein</fullName>
    </submittedName>
</protein>
<evidence type="ECO:0000313" key="4">
    <source>
        <dbReference type="WBParaSite" id="SBAD_0000918301-mRNA-1"/>
    </source>
</evidence>
<feature type="region of interest" description="Disordered" evidence="1">
    <location>
        <begin position="1"/>
        <end position="31"/>
    </location>
</feature>
<dbReference type="WBParaSite" id="SBAD_0000918301-mRNA-1">
    <property type="protein sequence ID" value="SBAD_0000918301-mRNA-1"/>
    <property type="gene ID" value="SBAD_0000918301"/>
</dbReference>
<dbReference type="EMBL" id="UZAM01012049">
    <property type="protein sequence ID" value="VDP19746.1"/>
    <property type="molecule type" value="Genomic_DNA"/>
</dbReference>
<organism evidence="4">
    <name type="scientific">Soboliphyme baturini</name>
    <dbReference type="NCBI Taxonomy" id="241478"/>
    <lineage>
        <taxon>Eukaryota</taxon>
        <taxon>Metazoa</taxon>
        <taxon>Ecdysozoa</taxon>
        <taxon>Nematoda</taxon>
        <taxon>Enoplea</taxon>
        <taxon>Dorylaimia</taxon>
        <taxon>Dioctophymatida</taxon>
        <taxon>Dioctophymatoidea</taxon>
        <taxon>Soboliphymatidae</taxon>
        <taxon>Soboliphyme</taxon>
    </lineage>
</organism>
<dbReference type="AlphaFoldDB" id="A0A183IZ15"/>
<reference evidence="4" key="1">
    <citation type="submission" date="2016-06" db="UniProtKB">
        <authorList>
            <consortium name="WormBaseParasite"/>
        </authorList>
    </citation>
    <scope>IDENTIFICATION</scope>
</reference>
<sequence length="146" mass="16056">MAVAVEENVDQTSREPKSPSPGDVGSRPKVPAVSATTTISTIAIKAGDTSRLVLAVLKCGDVTEIRVDKMEPSLLDIGDGYDMALQRQQEHVNLMEKLEEAHRMIMQFVLLTFGRIGMIASNFAVTVTPPLIHIERRNGIFEPRNK</sequence>
<name>A0A183IZ15_9BILA</name>
<dbReference type="Proteomes" id="UP000270296">
    <property type="component" value="Unassembled WGS sequence"/>
</dbReference>
<dbReference type="OrthoDB" id="114660at2759"/>
<evidence type="ECO:0000313" key="2">
    <source>
        <dbReference type="EMBL" id="VDP19746.1"/>
    </source>
</evidence>
<gene>
    <name evidence="2" type="ORF">SBAD_LOCUS8863</name>
</gene>
<keyword evidence="3" id="KW-1185">Reference proteome</keyword>
<proteinExistence type="predicted"/>